<keyword evidence="3" id="KW-0805">Transcription regulation</keyword>
<dbReference type="InterPro" id="IPR021986">
    <property type="entry name" value="Spherulin4"/>
</dbReference>
<feature type="compositionally biased region" description="Basic and acidic residues" evidence="7">
    <location>
        <begin position="105"/>
        <end position="120"/>
    </location>
</feature>
<dbReference type="InterPro" id="IPR001138">
    <property type="entry name" value="Zn2Cys6_DnaBD"/>
</dbReference>
<dbReference type="PROSITE" id="PS00463">
    <property type="entry name" value="ZN2_CY6_FUNGAL_1"/>
    <property type="match status" value="1"/>
</dbReference>
<keyword evidence="4" id="KW-0238">DNA-binding</keyword>
<dbReference type="SUPFAM" id="SSF57701">
    <property type="entry name" value="Zn2/Cys6 DNA-binding domain"/>
    <property type="match status" value="1"/>
</dbReference>
<dbReference type="GO" id="GO:0008270">
    <property type="term" value="F:zinc ion binding"/>
    <property type="evidence" value="ECO:0007669"/>
    <property type="project" value="InterPro"/>
</dbReference>
<comment type="subcellular location">
    <subcellularLocation>
        <location evidence="1">Nucleus</location>
    </subcellularLocation>
</comment>
<dbReference type="InterPro" id="IPR036864">
    <property type="entry name" value="Zn2-C6_fun-type_DNA-bd_sf"/>
</dbReference>
<organism>
    <name type="scientific">Pyricularia oryzae (strain P131)</name>
    <name type="common">Rice blast fungus</name>
    <name type="synonym">Magnaporthe oryzae</name>
    <dbReference type="NCBI Taxonomy" id="1143193"/>
    <lineage>
        <taxon>Eukaryota</taxon>
        <taxon>Fungi</taxon>
        <taxon>Dikarya</taxon>
        <taxon>Ascomycota</taxon>
        <taxon>Pezizomycotina</taxon>
        <taxon>Sordariomycetes</taxon>
        <taxon>Sordariomycetidae</taxon>
        <taxon>Magnaporthales</taxon>
        <taxon>Pyriculariaceae</taxon>
        <taxon>Pyricularia</taxon>
    </lineage>
</organism>
<protein>
    <recommendedName>
        <fullName evidence="8">Zn(2)-C6 fungal-type domain-containing protein</fullName>
    </recommendedName>
</protein>
<dbReference type="InterPro" id="IPR021858">
    <property type="entry name" value="Fun_TF"/>
</dbReference>
<evidence type="ECO:0000259" key="8">
    <source>
        <dbReference type="PROSITE" id="PS50048"/>
    </source>
</evidence>
<dbReference type="GO" id="GO:0005634">
    <property type="term" value="C:nucleus"/>
    <property type="evidence" value="ECO:0007669"/>
    <property type="project" value="UniProtKB-SubCell"/>
</dbReference>
<evidence type="ECO:0000256" key="7">
    <source>
        <dbReference type="SAM" id="MobiDB-lite"/>
    </source>
</evidence>
<dbReference type="Pfam" id="PF12138">
    <property type="entry name" value="Spherulin4"/>
    <property type="match status" value="1"/>
</dbReference>
<evidence type="ECO:0000256" key="5">
    <source>
        <dbReference type="ARBA" id="ARBA00023163"/>
    </source>
</evidence>
<feature type="region of interest" description="Disordered" evidence="7">
    <location>
        <begin position="92"/>
        <end position="135"/>
    </location>
</feature>
<evidence type="ECO:0000256" key="1">
    <source>
        <dbReference type="ARBA" id="ARBA00004123"/>
    </source>
</evidence>
<dbReference type="SMART" id="SM00066">
    <property type="entry name" value="GAL4"/>
    <property type="match status" value="1"/>
</dbReference>
<feature type="compositionally biased region" description="Polar residues" evidence="7">
    <location>
        <begin position="121"/>
        <end position="130"/>
    </location>
</feature>
<dbReference type="Pfam" id="PF11951">
    <property type="entry name" value="Fungal_trans_2"/>
    <property type="match status" value="1"/>
</dbReference>
<keyword evidence="5" id="KW-0804">Transcription</keyword>
<evidence type="ECO:0000313" key="9">
    <source>
        <dbReference type="EMBL" id="ELQ60063.1"/>
    </source>
</evidence>
<feature type="domain" description="Zn(2)-C6 fungal-type" evidence="8">
    <location>
        <begin position="28"/>
        <end position="56"/>
    </location>
</feature>
<feature type="compositionally biased region" description="Low complexity" evidence="7">
    <location>
        <begin position="92"/>
        <end position="104"/>
    </location>
</feature>
<keyword evidence="6" id="KW-0539">Nucleus</keyword>
<dbReference type="Pfam" id="PF00172">
    <property type="entry name" value="Zn_clus"/>
    <property type="match status" value="1"/>
</dbReference>
<dbReference type="Gene3D" id="4.10.240.10">
    <property type="entry name" value="Zn(2)-C6 fungal-type DNA-binding domain"/>
    <property type="match status" value="1"/>
</dbReference>
<dbReference type="EMBL" id="JH794803">
    <property type="protein sequence ID" value="ELQ60063.1"/>
    <property type="molecule type" value="Genomic_DNA"/>
</dbReference>
<dbReference type="AlphaFoldDB" id="L7IVY8"/>
<accession>L7IVY8</accession>
<evidence type="ECO:0000256" key="2">
    <source>
        <dbReference type="ARBA" id="ARBA00022833"/>
    </source>
</evidence>
<evidence type="ECO:0000256" key="3">
    <source>
        <dbReference type="ARBA" id="ARBA00023015"/>
    </source>
</evidence>
<gene>
    <name evidence="9" type="ORF">OOW_P131scaffold01316g15</name>
</gene>
<dbReference type="GO" id="GO:0000976">
    <property type="term" value="F:transcription cis-regulatory region binding"/>
    <property type="evidence" value="ECO:0007669"/>
    <property type="project" value="TreeGrafter"/>
</dbReference>
<keyword evidence="2" id="KW-0862">Zinc</keyword>
<dbReference type="GO" id="GO:0045944">
    <property type="term" value="P:positive regulation of transcription by RNA polymerase II"/>
    <property type="evidence" value="ECO:0007669"/>
    <property type="project" value="TreeGrafter"/>
</dbReference>
<name>L7IVY8_PYRO1</name>
<dbReference type="PROSITE" id="PS50048">
    <property type="entry name" value="ZN2_CY6_FUNGAL_2"/>
    <property type="match status" value="1"/>
</dbReference>
<dbReference type="PANTHER" id="PTHR37534">
    <property type="entry name" value="TRANSCRIPTIONAL ACTIVATOR PROTEIN UGA3"/>
    <property type="match status" value="1"/>
</dbReference>
<proteinExistence type="predicted"/>
<dbReference type="GO" id="GO:0000981">
    <property type="term" value="F:DNA-binding transcription factor activity, RNA polymerase II-specific"/>
    <property type="evidence" value="ECO:0007669"/>
    <property type="project" value="InterPro"/>
</dbReference>
<dbReference type="CDD" id="cd00067">
    <property type="entry name" value="GAL4"/>
    <property type="match status" value="1"/>
</dbReference>
<evidence type="ECO:0000256" key="6">
    <source>
        <dbReference type="ARBA" id="ARBA00023242"/>
    </source>
</evidence>
<evidence type="ECO:0000256" key="4">
    <source>
        <dbReference type="ARBA" id="ARBA00023125"/>
    </source>
</evidence>
<reference evidence="9" key="1">
    <citation type="journal article" date="2012" name="PLoS Genet.">
        <title>Comparative analysis of the genomes of two field isolates of the rice blast fungus Magnaporthe oryzae.</title>
        <authorList>
            <person name="Xue M."/>
            <person name="Yang J."/>
            <person name="Li Z."/>
            <person name="Hu S."/>
            <person name="Yao N."/>
            <person name="Dean R.A."/>
            <person name="Zhao W."/>
            <person name="Shen M."/>
            <person name="Zhang H."/>
            <person name="Li C."/>
            <person name="Liu L."/>
            <person name="Cao L."/>
            <person name="Xu X."/>
            <person name="Xing Y."/>
            <person name="Hsiang T."/>
            <person name="Zhang Z."/>
            <person name="Xu J.R."/>
            <person name="Peng Y.L."/>
        </authorList>
    </citation>
    <scope>NUCLEOTIDE SEQUENCE [LARGE SCALE GENOMIC DNA]</scope>
    <source>
        <strain evidence="9">P131</strain>
    </source>
</reference>
<dbReference type="PANTHER" id="PTHR37534:SF15">
    <property type="entry name" value="ZN(II)2CYS6 TRANSCRIPTION FACTOR (EUROFUNG)"/>
    <property type="match status" value="1"/>
</dbReference>
<sequence>MASRNGSIDMTVTDGKWTELGGAIASVPCWTCRRRRLRCDSLMPSCAKCTKAGIQCLGYRPEKPLVWVGLGRRGHKKLSTVMTPASMAAAAAAASSKGAESSTSPEEHARESTSSPDKESPGSTESTSEQGDVEEVDADAGTFVEFSTRSQQQSSTSDVGALRKQFAETALSTLKFALPQSTIQHPVLVNRDPRSAFYIDYYLERCCAECTLYYEDSTNPYKQFIQLSIGGNLMHHVVVALAAHHMAGSTTPLGLPNSSSKHFPDALVHKNKAMRHLRAALMAGDNSDAVVAACLLLIWVELLESGLSVWRYHLDGMIGLLSARKAIDEASNGGPAVAGQPGSQSSTKVSSPKKTAFWSFHNYFEECCLVLHTFGSTLSSNKRDLSQLFGLQELDKILDRAESRSWTGCPSELLKTLCRVNTLCSAAAQGGAPQPDYANQLLSRLETFSSAQWAANFRDPAQVPNRNHLASAYQGAIYIYARRALRWHLGGTEDEEERLGRTAHIVVAEHLDHIASDDVHFKGILWPAFVAGAEARADADRGVIRRILWDMYGLLHVRSVRRAIELLEQMWAARTPGAGGGGDGCLVALHDEFGVSGDDIVVIDDPGGCGVAGKSWLEEIPIQALLLTVWNDNASEWQSLLSTVRAHRAVTFDVIVNADSGPGADLADVNYAAGITLLNAETNVRTVAYVHCDYGRIATDAVMANATRWRSIGGGAGLDGIFFDETPNVHDWASVCSEQAGCSAAEYMAHLARRTRAAGFGRLVYNVGQQVAPANEAAYLRDADQIIAFEQSWEAYKATQPLVAGLPGSGAGAAGKSNIMVHHFDGTLGELEAEVRRIAAEPRVGSVWFTTVEYQTYDTPPASVENLARIIEAL</sequence>